<name>A0A1M6PSR4_9GAMM</name>
<reference evidence="2" key="1">
    <citation type="submission" date="2016-11" db="EMBL/GenBank/DDBJ databases">
        <authorList>
            <person name="Varghese N."/>
            <person name="Submissions S."/>
        </authorList>
    </citation>
    <scope>NUCLEOTIDE SEQUENCE [LARGE SCALE GENOMIC DNA]</scope>
    <source>
        <strain evidence="2">CGMCC 1.10835</strain>
    </source>
</reference>
<evidence type="ECO:0000313" key="1">
    <source>
        <dbReference type="EMBL" id="SHK10932.1"/>
    </source>
</evidence>
<dbReference type="RefSeq" id="WP_072795193.1">
    <property type="nucleotide sequence ID" value="NZ_FRAQ01000001.1"/>
</dbReference>
<organism evidence="1 2">
    <name type="scientific">Marinobacter antarcticus</name>
    <dbReference type="NCBI Taxonomy" id="564117"/>
    <lineage>
        <taxon>Bacteria</taxon>
        <taxon>Pseudomonadati</taxon>
        <taxon>Pseudomonadota</taxon>
        <taxon>Gammaproteobacteria</taxon>
        <taxon>Pseudomonadales</taxon>
        <taxon>Marinobacteraceae</taxon>
        <taxon>Marinobacter</taxon>
    </lineage>
</organism>
<sequence length="85" mass="10368">MDKPIYPHHEYPFTVRNVRLDHHDSVRSHVHQQVSTEVERLERRIEVLRLTKAPHVAVMISAYERMIDHKKSFLQNCDLDERRYY</sequence>
<gene>
    <name evidence="1" type="ORF">SAMN05216369_0465</name>
</gene>
<accession>A0A1M6PSR4</accession>
<keyword evidence="2" id="KW-1185">Reference proteome</keyword>
<evidence type="ECO:0000313" key="2">
    <source>
        <dbReference type="Proteomes" id="UP000184497"/>
    </source>
</evidence>
<proteinExistence type="predicted"/>
<dbReference type="STRING" id="564117.SAMN05216369_0465"/>
<protein>
    <submittedName>
        <fullName evidence="1">Uncharacterized protein</fullName>
    </submittedName>
</protein>
<dbReference type="AlphaFoldDB" id="A0A1M6PSR4"/>
<dbReference type="EMBL" id="FRAQ01000001">
    <property type="protein sequence ID" value="SHK10932.1"/>
    <property type="molecule type" value="Genomic_DNA"/>
</dbReference>
<dbReference type="Proteomes" id="UP000184497">
    <property type="component" value="Unassembled WGS sequence"/>
</dbReference>
<dbReference type="OrthoDB" id="6370222at2"/>